<proteinExistence type="predicted"/>
<evidence type="ECO:0000313" key="4">
    <source>
        <dbReference type="Proteomes" id="UP001529510"/>
    </source>
</evidence>
<dbReference type="AlphaFoldDB" id="A0ABD0Q3H5"/>
<sequence>TTIFTLMLRLLTCNLNPFILNPNPSRRTRSPNIPTSLLTHTRPIPNTHSLLPTTLNTRSSRPSLNIPTRNTHSTLKRLAHTSTHLDPSHPTLNTLNTLNTHILGSLRSSTPMDLRLSRAPTLSPCHTRSSTPITPNTPARRAHTLDTLHRTIGVQAVDHLIPDTDPPQT</sequence>
<feature type="chain" id="PRO_5044759046" evidence="2">
    <location>
        <begin position="16"/>
        <end position="169"/>
    </location>
</feature>
<protein>
    <submittedName>
        <fullName evidence="3">Uncharacterized protein</fullName>
    </submittedName>
</protein>
<evidence type="ECO:0000313" key="3">
    <source>
        <dbReference type="EMBL" id="KAL0180797.1"/>
    </source>
</evidence>
<reference evidence="3 4" key="1">
    <citation type="submission" date="2024-05" db="EMBL/GenBank/DDBJ databases">
        <title>Genome sequencing and assembly of Indian major carp, Cirrhinus mrigala (Hamilton, 1822).</title>
        <authorList>
            <person name="Mohindra V."/>
            <person name="Chowdhury L.M."/>
            <person name="Lal K."/>
            <person name="Jena J.K."/>
        </authorList>
    </citation>
    <scope>NUCLEOTIDE SEQUENCE [LARGE SCALE GENOMIC DNA]</scope>
    <source>
        <strain evidence="3">CM1030</strain>
        <tissue evidence="3">Blood</tissue>
    </source>
</reference>
<keyword evidence="2" id="KW-0732">Signal</keyword>
<name>A0ABD0Q3H5_CIRMR</name>
<evidence type="ECO:0000256" key="2">
    <source>
        <dbReference type="SAM" id="SignalP"/>
    </source>
</evidence>
<gene>
    <name evidence="3" type="ORF">M9458_023203</name>
</gene>
<dbReference type="EMBL" id="JAMKFB020000011">
    <property type="protein sequence ID" value="KAL0180797.1"/>
    <property type="molecule type" value="Genomic_DNA"/>
</dbReference>
<feature type="compositionally biased region" description="Polar residues" evidence="1">
    <location>
        <begin position="124"/>
        <end position="137"/>
    </location>
</feature>
<accession>A0ABD0Q3H5</accession>
<comment type="caution">
    <text evidence="3">The sequence shown here is derived from an EMBL/GenBank/DDBJ whole genome shotgun (WGS) entry which is preliminary data.</text>
</comment>
<feature type="region of interest" description="Disordered" evidence="1">
    <location>
        <begin position="117"/>
        <end position="138"/>
    </location>
</feature>
<keyword evidence="4" id="KW-1185">Reference proteome</keyword>
<feature type="signal peptide" evidence="2">
    <location>
        <begin position="1"/>
        <end position="15"/>
    </location>
</feature>
<organism evidence="3 4">
    <name type="scientific">Cirrhinus mrigala</name>
    <name type="common">Mrigala</name>
    <dbReference type="NCBI Taxonomy" id="683832"/>
    <lineage>
        <taxon>Eukaryota</taxon>
        <taxon>Metazoa</taxon>
        <taxon>Chordata</taxon>
        <taxon>Craniata</taxon>
        <taxon>Vertebrata</taxon>
        <taxon>Euteleostomi</taxon>
        <taxon>Actinopterygii</taxon>
        <taxon>Neopterygii</taxon>
        <taxon>Teleostei</taxon>
        <taxon>Ostariophysi</taxon>
        <taxon>Cypriniformes</taxon>
        <taxon>Cyprinidae</taxon>
        <taxon>Labeoninae</taxon>
        <taxon>Labeonini</taxon>
        <taxon>Cirrhinus</taxon>
    </lineage>
</organism>
<feature type="non-terminal residue" evidence="3">
    <location>
        <position position="1"/>
    </location>
</feature>
<feature type="non-terminal residue" evidence="3">
    <location>
        <position position="169"/>
    </location>
</feature>
<evidence type="ECO:0000256" key="1">
    <source>
        <dbReference type="SAM" id="MobiDB-lite"/>
    </source>
</evidence>
<dbReference type="Proteomes" id="UP001529510">
    <property type="component" value="Unassembled WGS sequence"/>
</dbReference>